<keyword evidence="3" id="KW-1185">Reference proteome</keyword>
<dbReference type="KEGG" id="stab:STABA_v1c07180"/>
<dbReference type="RefSeq" id="WP_156006666.1">
    <property type="nucleotide sequence ID" value="NZ_CP046276.1"/>
</dbReference>
<keyword evidence="1" id="KW-1133">Transmembrane helix</keyword>
<keyword evidence="1" id="KW-0472">Membrane</keyword>
<keyword evidence="1" id="KW-0812">Transmembrane</keyword>
<evidence type="ECO:0000256" key="1">
    <source>
        <dbReference type="SAM" id="Phobius"/>
    </source>
</evidence>
<dbReference type="EMBL" id="CP046276">
    <property type="protein sequence ID" value="QGS52074.1"/>
    <property type="molecule type" value="Genomic_DNA"/>
</dbReference>
<dbReference type="AlphaFoldDB" id="A0A6I6CDM0"/>
<reference evidence="2 3" key="1">
    <citation type="submission" date="2019-11" db="EMBL/GenBank/DDBJ databases">
        <title>Complete genome sequence of Spiroplasma tabanidicola TAUS-1 (DSM 22603).</title>
        <authorList>
            <person name="Huang C.-T."/>
            <person name="Lin Y.-C."/>
            <person name="Kuo C.-H."/>
        </authorList>
    </citation>
    <scope>NUCLEOTIDE SEQUENCE [LARGE SCALE GENOMIC DNA]</scope>
    <source>
        <strain evidence="2 3">TAUS-1</strain>
    </source>
</reference>
<protein>
    <submittedName>
        <fullName evidence="2">ABC transporter permease</fullName>
    </submittedName>
</protein>
<organism evidence="2 3">
    <name type="scientific">Spiroplasma tabanidicola</name>
    <dbReference type="NCBI Taxonomy" id="324079"/>
    <lineage>
        <taxon>Bacteria</taxon>
        <taxon>Bacillati</taxon>
        <taxon>Mycoplasmatota</taxon>
        <taxon>Mollicutes</taxon>
        <taxon>Entomoplasmatales</taxon>
        <taxon>Spiroplasmataceae</taxon>
        <taxon>Spiroplasma</taxon>
    </lineage>
</organism>
<dbReference type="OrthoDB" id="388470at2"/>
<sequence length="97" mass="11242">MFFSGTMLDPRLYEGVEGIRIFTYFVPLKYAVSIMLFSQYKNGTLESAGFNIGRYDDNEVPLFKDFSSTWQPVLGSILIIIAFSTLGIWRFRWHKKG</sequence>
<dbReference type="Proteomes" id="UP000424468">
    <property type="component" value="Chromosome"/>
</dbReference>
<proteinExistence type="predicted"/>
<evidence type="ECO:0000313" key="2">
    <source>
        <dbReference type="EMBL" id="QGS52074.1"/>
    </source>
</evidence>
<accession>A0A6I6CDM0</accession>
<gene>
    <name evidence="2" type="ORF">STABA_v1c07180</name>
</gene>
<feature type="transmembrane region" description="Helical" evidence="1">
    <location>
        <begin position="21"/>
        <end position="40"/>
    </location>
</feature>
<name>A0A6I6CDM0_9MOLU</name>
<evidence type="ECO:0000313" key="3">
    <source>
        <dbReference type="Proteomes" id="UP000424468"/>
    </source>
</evidence>
<feature type="transmembrane region" description="Helical" evidence="1">
    <location>
        <begin position="70"/>
        <end position="89"/>
    </location>
</feature>